<keyword evidence="2" id="KW-1185">Reference proteome</keyword>
<sequence>MQPFFVAKITDLNIGIVSNKDVGNNSNARNMILGPLHSCVACPENARVTSTR</sequence>
<evidence type="ECO:0000313" key="2">
    <source>
        <dbReference type="Proteomes" id="UP000316855"/>
    </source>
</evidence>
<evidence type="ECO:0000313" key="1">
    <source>
        <dbReference type="EMBL" id="QDT92782.1"/>
    </source>
</evidence>
<name>A0A517VIH1_9PLAN</name>
<gene>
    <name evidence="1" type="ORF">Pan161_44520</name>
</gene>
<dbReference type="Proteomes" id="UP000316855">
    <property type="component" value="Chromosome"/>
</dbReference>
<organism evidence="1 2">
    <name type="scientific">Gimesia algae</name>
    <dbReference type="NCBI Taxonomy" id="2527971"/>
    <lineage>
        <taxon>Bacteria</taxon>
        <taxon>Pseudomonadati</taxon>
        <taxon>Planctomycetota</taxon>
        <taxon>Planctomycetia</taxon>
        <taxon>Planctomycetales</taxon>
        <taxon>Planctomycetaceae</taxon>
        <taxon>Gimesia</taxon>
    </lineage>
</organism>
<reference evidence="1 2" key="1">
    <citation type="submission" date="2019-02" db="EMBL/GenBank/DDBJ databases">
        <title>Deep-cultivation of Planctomycetes and their phenomic and genomic characterization uncovers novel biology.</title>
        <authorList>
            <person name="Wiegand S."/>
            <person name="Jogler M."/>
            <person name="Boedeker C."/>
            <person name="Pinto D."/>
            <person name="Vollmers J."/>
            <person name="Rivas-Marin E."/>
            <person name="Kohn T."/>
            <person name="Peeters S.H."/>
            <person name="Heuer A."/>
            <person name="Rast P."/>
            <person name="Oberbeckmann S."/>
            <person name="Bunk B."/>
            <person name="Jeske O."/>
            <person name="Meyerdierks A."/>
            <person name="Storesund J.E."/>
            <person name="Kallscheuer N."/>
            <person name="Luecker S."/>
            <person name="Lage O.M."/>
            <person name="Pohl T."/>
            <person name="Merkel B.J."/>
            <person name="Hornburger P."/>
            <person name="Mueller R.-W."/>
            <person name="Bruemmer F."/>
            <person name="Labrenz M."/>
            <person name="Spormann A.M."/>
            <person name="Op den Camp H."/>
            <person name="Overmann J."/>
            <person name="Amann R."/>
            <person name="Jetten M.S.M."/>
            <person name="Mascher T."/>
            <person name="Medema M.H."/>
            <person name="Devos D.P."/>
            <person name="Kaster A.-K."/>
            <person name="Ovreas L."/>
            <person name="Rohde M."/>
            <person name="Galperin M.Y."/>
            <person name="Jogler C."/>
        </authorList>
    </citation>
    <scope>NUCLEOTIDE SEQUENCE [LARGE SCALE GENOMIC DNA]</scope>
    <source>
        <strain evidence="1 2">Pan161</strain>
    </source>
</reference>
<dbReference type="EMBL" id="CP036343">
    <property type="protein sequence ID" value="QDT92782.1"/>
    <property type="molecule type" value="Genomic_DNA"/>
</dbReference>
<dbReference type="AlphaFoldDB" id="A0A517VIH1"/>
<protein>
    <submittedName>
        <fullName evidence="1">Uncharacterized protein</fullName>
    </submittedName>
</protein>
<proteinExistence type="predicted"/>
<accession>A0A517VIH1</accession>
<dbReference type="KEGG" id="gax:Pan161_44520"/>